<sequence>MFFRLISKGTRICSLNFFLILPLKSRKYINFYCLSIFFKQNMKNKFFQKQLLDMSCQRSIILIFKILDDPFDLKI</sequence>
<dbReference type="AlphaFoldDB" id="A0A3M7RVE8"/>
<protein>
    <submittedName>
        <fullName evidence="1">Uncharacterized protein</fullName>
    </submittedName>
</protein>
<proteinExistence type="predicted"/>
<gene>
    <name evidence="1" type="ORF">BpHYR1_050255</name>
</gene>
<comment type="caution">
    <text evidence="1">The sequence shown here is derived from an EMBL/GenBank/DDBJ whole genome shotgun (WGS) entry which is preliminary data.</text>
</comment>
<evidence type="ECO:0000313" key="1">
    <source>
        <dbReference type="EMBL" id="RNA27486.1"/>
    </source>
</evidence>
<organism evidence="1 2">
    <name type="scientific">Brachionus plicatilis</name>
    <name type="common">Marine rotifer</name>
    <name type="synonym">Brachionus muelleri</name>
    <dbReference type="NCBI Taxonomy" id="10195"/>
    <lineage>
        <taxon>Eukaryota</taxon>
        <taxon>Metazoa</taxon>
        <taxon>Spiralia</taxon>
        <taxon>Gnathifera</taxon>
        <taxon>Rotifera</taxon>
        <taxon>Eurotatoria</taxon>
        <taxon>Monogononta</taxon>
        <taxon>Pseudotrocha</taxon>
        <taxon>Ploima</taxon>
        <taxon>Brachionidae</taxon>
        <taxon>Brachionus</taxon>
    </lineage>
</organism>
<accession>A0A3M7RVE8</accession>
<name>A0A3M7RVE8_BRAPC</name>
<evidence type="ECO:0000313" key="2">
    <source>
        <dbReference type="Proteomes" id="UP000276133"/>
    </source>
</evidence>
<reference evidence="1 2" key="1">
    <citation type="journal article" date="2018" name="Sci. Rep.">
        <title>Genomic signatures of local adaptation to the degree of environmental predictability in rotifers.</title>
        <authorList>
            <person name="Franch-Gras L."/>
            <person name="Hahn C."/>
            <person name="Garcia-Roger E.M."/>
            <person name="Carmona M.J."/>
            <person name="Serra M."/>
            <person name="Gomez A."/>
        </authorList>
    </citation>
    <scope>NUCLEOTIDE SEQUENCE [LARGE SCALE GENOMIC DNA]</scope>
    <source>
        <strain evidence="1">HYR1</strain>
    </source>
</reference>
<dbReference type="Proteomes" id="UP000276133">
    <property type="component" value="Unassembled WGS sequence"/>
</dbReference>
<keyword evidence="2" id="KW-1185">Reference proteome</keyword>
<dbReference type="EMBL" id="REGN01002533">
    <property type="protein sequence ID" value="RNA27486.1"/>
    <property type="molecule type" value="Genomic_DNA"/>
</dbReference>